<evidence type="ECO:0000313" key="6">
    <source>
        <dbReference type="EMBL" id="MBB4062988.1"/>
    </source>
</evidence>
<dbReference type="InterPro" id="IPR036390">
    <property type="entry name" value="WH_DNA-bd_sf"/>
</dbReference>
<dbReference type="PANTHER" id="PTHR30537:SF74">
    <property type="entry name" value="HTH-TYPE TRANSCRIPTIONAL REGULATOR TRPI"/>
    <property type="match status" value="1"/>
</dbReference>
<proteinExistence type="inferred from homology"/>
<dbReference type="InterPro" id="IPR058163">
    <property type="entry name" value="LysR-type_TF_proteobact-type"/>
</dbReference>
<gene>
    <name evidence="6" type="ORF">GGR23_000149</name>
</gene>
<sequence length="317" mass="34647">MSDTLQPTGYHLPPLPWLRAFEAAARHSSFTAAAEELNLTQAAVSHQVRSLEKHLGVTLFERLPRSLRLTEMGAAYLPPLRRSFGELAAATAGLFGTSSKRTLTIRAPISFLGLWLSRRIPSFLAAHPEISIRLVSVVWSHTDPDEATDIDIRLGDGIWPGYTAYLLLQSSSIAVCHPDLVKDMSTKEGIEQLIRRMPLIHVTGYENLWHRFLKPLGINPPNSEGLNTDTSIAALEYAAAGVGPAVVLSCLAETALSTGRLVRCLPGTVSIEQGHYLLTTEGKRRPNPDAVKFRQWLLDEAAKNPLSIPAGPEPVIT</sequence>
<dbReference type="SUPFAM" id="SSF46785">
    <property type="entry name" value="Winged helix' DNA-binding domain"/>
    <property type="match status" value="1"/>
</dbReference>
<dbReference type="GO" id="GO:0006351">
    <property type="term" value="P:DNA-templated transcription"/>
    <property type="evidence" value="ECO:0007669"/>
    <property type="project" value="TreeGrafter"/>
</dbReference>
<dbReference type="InterPro" id="IPR000847">
    <property type="entry name" value="LysR_HTH_N"/>
</dbReference>
<reference evidence="6 7" key="1">
    <citation type="submission" date="2020-08" db="EMBL/GenBank/DDBJ databases">
        <title>Genomic Encyclopedia of Type Strains, Phase IV (KMG-IV): sequencing the most valuable type-strain genomes for metagenomic binning, comparative biology and taxonomic classification.</title>
        <authorList>
            <person name="Goeker M."/>
        </authorList>
    </citation>
    <scope>NUCLEOTIDE SEQUENCE [LARGE SCALE GENOMIC DNA]</scope>
    <source>
        <strain evidence="6 7">DSM 29853</strain>
    </source>
</reference>
<dbReference type="Pfam" id="PF00126">
    <property type="entry name" value="HTH_1"/>
    <property type="match status" value="1"/>
</dbReference>
<dbReference type="Gene3D" id="3.40.190.10">
    <property type="entry name" value="Periplasmic binding protein-like II"/>
    <property type="match status" value="2"/>
</dbReference>
<keyword evidence="4" id="KW-0804">Transcription</keyword>
<evidence type="ECO:0000256" key="3">
    <source>
        <dbReference type="ARBA" id="ARBA00023125"/>
    </source>
</evidence>
<dbReference type="GO" id="GO:0043565">
    <property type="term" value="F:sequence-specific DNA binding"/>
    <property type="evidence" value="ECO:0007669"/>
    <property type="project" value="TreeGrafter"/>
</dbReference>
<dbReference type="PANTHER" id="PTHR30537">
    <property type="entry name" value="HTH-TYPE TRANSCRIPTIONAL REGULATOR"/>
    <property type="match status" value="1"/>
</dbReference>
<comment type="caution">
    <text evidence="6">The sequence shown here is derived from an EMBL/GenBank/DDBJ whole genome shotgun (WGS) entry which is preliminary data.</text>
</comment>
<keyword evidence="7" id="KW-1185">Reference proteome</keyword>
<keyword evidence="2" id="KW-0805">Transcription regulation</keyword>
<dbReference type="PROSITE" id="PS50931">
    <property type="entry name" value="HTH_LYSR"/>
    <property type="match status" value="1"/>
</dbReference>
<evidence type="ECO:0000256" key="2">
    <source>
        <dbReference type="ARBA" id="ARBA00023015"/>
    </source>
</evidence>
<dbReference type="SUPFAM" id="SSF53850">
    <property type="entry name" value="Periplasmic binding protein-like II"/>
    <property type="match status" value="1"/>
</dbReference>
<dbReference type="GO" id="GO:0003700">
    <property type="term" value="F:DNA-binding transcription factor activity"/>
    <property type="evidence" value="ECO:0007669"/>
    <property type="project" value="InterPro"/>
</dbReference>
<evidence type="ECO:0000256" key="1">
    <source>
        <dbReference type="ARBA" id="ARBA00009437"/>
    </source>
</evidence>
<dbReference type="InterPro" id="IPR036388">
    <property type="entry name" value="WH-like_DNA-bd_sf"/>
</dbReference>
<dbReference type="InterPro" id="IPR005119">
    <property type="entry name" value="LysR_subst-bd"/>
</dbReference>
<name>A0A7W6J315_9HYPH</name>
<dbReference type="EMBL" id="JACIEZ010000001">
    <property type="protein sequence ID" value="MBB4062988.1"/>
    <property type="molecule type" value="Genomic_DNA"/>
</dbReference>
<dbReference type="Gene3D" id="1.10.10.10">
    <property type="entry name" value="Winged helix-like DNA-binding domain superfamily/Winged helix DNA-binding domain"/>
    <property type="match status" value="1"/>
</dbReference>
<dbReference type="Pfam" id="PF03466">
    <property type="entry name" value="LysR_substrate"/>
    <property type="match status" value="1"/>
</dbReference>
<protein>
    <submittedName>
        <fullName evidence="6">LysR family glycine cleavage system transcriptional activator</fullName>
    </submittedName>
</protein>
<dbReference type="Proteomes" id="UP000528286">
    <property type="component" value="Unassembled WGS sequence"/>
</dbReference>
<evidence type="ECO:0000256" key="4">
    <source>
        <dbReference type="ARBA" id="ARBA00023163"/>
    </source>
</evidence>
<dbReference type="PRINTS" id="PR00039">
    <property type="entry name" value="HTHLYSR"/>
</dbReference>
<feature type="domain" description="HTH lysR-type" evidence="5">
    <location>
        <begin position="13"/>
        <end position="70"/>
    </location>
</feature>
<dbReference type="AlphaFoldDB" id="A0A7W6J315"/>
<dbReference type="RefSeq" id="WP_183364192.1">
    <property type="nucleotide sequence ID" value="NZ_JACIEZ010000001.1"/>
</dbReference>
<organism evidence="6 7">
    <name type="scientific">Gellertiella hungarica</name>
    <dbReference type="NCBI Taxonomy" id="1572859"/>
    <lineage>
        <taxon>Bacteria</taxon>
        <taxon>Pseudomonadati</taxon>
        <taxon>Pseudomonadota</taxon>
        <taxon>Alphaproteobacteria</taxon>
        <taxon>Hyphomicrobiales</taxon>
        <taxon>Rhizobiaceae</taxon>
        <taxon>Gellertiella</taxon>
    </lineage>
</organism>
<comment type="similarity">
    <text evidence="1">Belongs to the LysR transcriptional regulatory family.</text>
</comment>
<evidence type="ECO:0000259" key="5">
    <source>
        <dbReference type="PROSITE" id="PS50931"/>
    </source>
</evidence>
<dbReference type="FunFam" id="1.10.10.10:FF:000038">
    <property type="entry name" value="Glycine cleavage system transcriptional activator"/>
    <property type="match status" value="1"/>
</dbReference>
<evidence type="ECO:0000313" key="7">
    <source>
        <dbReference type="Proteomes" id="UP000528286"/>
    </source>
</evidence>
<accession>A0A7W6J315</accession>
<keyword evidence="3" id="KW-0238">DNA-binding</keyword>